<keyword evidence="1" id="KW-1133">Transmembrane helix</keyword>
<evidence type="ECO:0000313" key="2">
    <source>
        <dbReference type="EnsemblPlants" id="AUR62033819-RA:cds"/>
    </source>
</evidence>
<keyword evidence="3" id="KW-1185">Reference proteome</keyword>
<proteinExistence type="predicted"/>
<evidence type="ECO:0000256" key="1">
    <source>
        <dbReference type="SAM" id="Phobius"/>
    </source>
</evidence>
<feature type="transmembrane region" description="Helical" evidence="1">
    <location>
        <begin position="21"/>
        <end position="39"/>
    </location>
</feature>
<sequence>MLDLSLHLKKLVWMRILRHQIYWIFSLILAQNFCCTSFLQ</sequence>
<evidence type="ECO:0000313" key="3">
    <source>
        <dbReference type="Proteomes" id="UP000596660"/>
    </source>
</evidence>
<dbReference type="Proteomes" id="UP000596660">
    <property type="component" value="Unplaced"/>
</dbReference>
<dbReference type="Gramene" id="AUR62033819-RA">
    <property type="protein sequence ID" value="AUR62033819-RA:cds"/>
    <property type="gene ID" value="AUR62033819"/>
</dbReference>
<keyword evidence="1" id="KW-0472">Membrane</keyword>
<keyword evidence="1" id="KW-0812">Transmembrane</keyword>
<reference evidence="2" key="2">
    <citation type="submission" date="2021-03" db="UniProtKB">
        <authorList>
            <consortium name="EnsemblPlants"/>
        </authorList>
    </citation>
    <scope>IDENTIFICATION</scope>
</reference>
<reference evidence="2" key="1">
    <citation type="journal article" date="2017" name="Nature">
        <title>The genome of Chenopodium quinoa.</title>
        <authorList>
            <person name="Jarvis D.E."/>
            <person name="Ho Y.S."/>
            <person name="Lightfoot D.J."/>
            <person name="Schmoeckel S.M."/>
            <person name="Li B."/>
            <person name="Borm T.J.A."/>
            <person name="Ohyanagi H."/>
            <person name="Mineta K."/>
            <person name="Michell C.T."/>
            <person name="Saber N."/>
            <person name="Kharbatia N.M."/>
            <person name="Rupper R.R."/>
            <person name="Sharp A.R."/>
            <person name="Dally N."/>
            <person name="Boughton B.A."/>
            <person name="Woo Y.H."/>
            <person name="Gao G."/>
            <person name="Schijlen E.G.W.M."/>
            <person name="Guo X."/>
            <person name="Momin A.A."/>
            <person name="Negrao S."/>
            <person name="Al-Babili S."/>
            <person name="Gehring C."/>
            <person name="Roessner U."/>
            <person name="Jung C."/>
            <person name="Murphy K."/>
            <person name="Arold S.T."/>
            <person name="Gojobori T."/>
            <person name="van der Linden C.G."/>
            <person name="van Loo E.N."/>
            <person name="Jellen E.N."/>
            <person name="Maughan P.J."/>
            <person name="Tester M."/>
        </authorList>
    </citation>
    <scope>NUCLEOTIDE SEQUENCE [LARGE SCALE GENOMIC DNA]</scope>
    <source>
        <strain evidence="2">cv. PI 614886</strain>
    </source>
</reference>
<organism evidence="2 3">
    <name type="scientific">Chenopodium quinoa</name>
    <name type="common">Quinoa</name>
    <dbReference type="NCBI Taxonomy" id="63459"/>
    <lineage>
        <taxon>Eukaryota</taxon>
        <taxon>Viridiplantae</taxon>
        <taxon>Streptophyta</taxon>
        <taxon>Embryophyta</taxon>
        <taxon>Tracheophyta</taxon>
        <taxon>Spermatophyta</taxon>
        <taxon>Magnoliopsida</taxon>
        <taxon>eudicotyledons</taxon>
        <taxon>Gunneridae</taxon>
        <taxon>Pentapetalae</taxon>
        <taxon>Caryophyllales</taxon>
        <taxon>Chenopodiaceae</taxon>
        <taxon>Chenopodioideae</taxon>
        <taxon>Atripliceae</taxon>
        <taxon>Chenopodium</taxon>
    </lineage>
</organism>
<protein>
    <submittedName>
        <fullName evidence="2">Uncharacterized protein</fullName>
    </submittedName>
</protein>
<dbReference type="EnsemblPlants" id="AUR62033819-RA">
    <property type="protein sequence ID" value="AUR62033819-RA:cds"/>
    <property type="gene ID" value="AUR62033819"/>
</dbReference>
<name>A0A803MRB8_CHEQI</name>
<dbReference type="AlphaFoldDB" id="A0A803MRB8"/>
<accession>A0A803MRB8</accession>